<dbReference type="Proteomes" id="UP000608662">
    <property type="component" value="Unassembled WGS sequence"/>
</dbReference>
<proteinExistence type="predicted"/>
<evidence type="ECO:0000313" key="1">
    <source>
        <dbReference type="EMBL" id="NLV08550.1"/>
    </source>
</evidence>
<dbReference type="AlphaFoldDB" id="A0A847UAQ1"/>
<evidence type="ECO:0000313" key="2">
    <source>
        <dbReference type="Proteomes" id="UP000608662"/>
    </source>
</evidence>
<comment type="caution">
    <text evidence="1">The sequence shown here is derived from an EMBL/GenBank/DDBJ whole genome shotgun (WGS) entry which is preliminary data.</text>
</comment>
<dbReference type="EMBL" id="WOYG01000001">
    <property type="protein sequence ID" value="NLV08550.1"/>
    <property type="molecule type" value="Genomic_DNA"/>
</dbReference>
<dbReference type="OrthoDB" id="313493at2157"/>
<name>A0A847UAQ1_9EURY</name>
<dbReference type="RefSeq" id="WP_170092563.1">
    <property type="nucleotide sequence ID" value="NZ_WOYG01000001.1"/>
</dbReference>
<accession>A0A847UAQ1</accession>
<dbReference type="InterPro" id="IPR006311">
    <property type="entry name" value="TAT_signal"/>
</dbReference>
<protein>
    <submittedName>
        <fullName evidence="1">Uncharacterized protein</fullName>
    </submittedName>
</protein>
<dbReference type="PROSITE" id="PS51257">
    <property type="entry name" value="PROKAR_LIPOPROTEIN"/>
    <property type="match status" value="1"/>
</dbReference>
<gene>
    <name evidence="1" type="ORF">GOC74_01185</name>
</gene>
<reference evidence="1" key="1">
    <citation type="submission" date="2019-12" db="EMBL/GenBank/DDBJ databases">
        <title>Whole-genome sequence of Halomicrobium mukohataei pws1.</title>
        <authorList>
            <person name="Verma D.K."/>
            <person name="Gopal K."/>
            <person name="Prasad E.S."/>
        </authorList>
    </citation>
    <scope>NUCLEOTIDE SEQUENCE</scope>
    <source>
        <strain evidence="1">Pws1</strain>
    </source>
</reference>
<sequence>MSDWSRRSLLTAVGLAGVGSLAGCSALESTVDEPQLSYTLSVDEIGETLLDRVGWSPDDGDAPWEAEQRRLYDAVLDGERYTTVGYDLVPDEQTYVEHDGTYYELHSTTTGLREIERSVLRLEWVGRRDELDDPPAAIEREDLPPIDARAVFPAYVVARAREYGGGYPHDIVEEGGSVYRFLDDGKSELAPDPDHQHVVVHDTILEVSVTQVRLEEPVYAAMALEVADSEAAFERALDGALVDVRVDEPLPDDQRRLFQRAAAGEYEETTPLSEEYRGLLQRLERHDLLDADPERQRSRFETGIYLKYDGRFYSFDVYVNSAD</sequence>
<organism evidence="1 2">
    <name type="scientific">Halomicrobium mukohataei</name>
    <dbReference type="NCBI Taxonomy" id="57705"/>
    <lineage>
        <taxon>Archaea</taxon>
        <taxon>Methanobacteriati</taxon>
        <taxon>Methanobacteriota</taxon>
        <taxon>Stenosarchaea group</taxon>
        <taxon>Halobacteria</taxon>
        <taxon>Halobacteriales</taxon>
        <taxon>Haloarculaceae</taxon>
        <taxon>Halomicrobium</taxon>
    </lineage>
</organism>
<dbReference type="PROSITE" id="PS51318">
    <property type="entry name" value="TAT"/>
    <property type="match status" value="1"/>
</dbReference>